<accession>A0A7J7IT36</accession>
<evidence type="ECO:0000313" key="2">
    <source>
        <dbReference type="Proteomes" id="UP000593567"/>
    </source>
</evidence>
<evidence type="ECO:0000313" key="1">
    <source>
        <dbReference type="EMBL" id="KAF6017079.1"/>
    </source>
</evidence>
<proteinExistence type="predicted"/>
<dbReference type="AlphaFoldDB" id="A0A7J7IT36"/>
<gene>
    <name evidence="1" type="ORF">EB796_024610</name>
</gene>
<protein>
    <submittedName>
        <fullName evidence="1">Uncharacterized protein</fullName>
    </submittedName>
</protein>
<comment type="caution">
    <text evidence="1">The sequence shown here is derived from an EMBL/GenBank/DDBJ whole genome shotgun (WGS) entry which is preliminary data.</text>
</comment>
<sequence>MQSYDGCLNTMALCYYTYDARPQRLVYFIRLIIITAGKCAGAVSLKLNFNPVLDHVNLLSTLKTEGITC</sequence>
<reference evidence="1" key="1">
    <citation type="submission" date="2020-06" db="EMBL/GenBank/DDBJ databases">
        <title>Draft genome of Bugula neritina, a colonial animal packing powerful symbionts and potential medicines.</title>
        <authorList>
            <person name="Rayko M."/>
        </authorList>
    </citation>
    <scope>NUCLEOTIDE SEQUENCE [LARGE SCALE GENOMIC DNA]</scope>
    <source>
        <strain evidence="1">Kwan_BN1</strain>
    </source>
</reference>
<organism evidence="1 2">
    <name type="scientific">Bugula neritina</name>
    <name type="common">Brown bryozoan</name>
    <name type="synonym">Sertularia neritina</name>
    <dbReference type="NCBI Taxonomy" id="10212"/>
    <lineage>
        <taxon>Eukaryota</taxon>
        <taxon>Metazoa</taxon>
        <taxon>Spiralia</taxon>
        <taxon>Lophotrochozoa</taxon>
        <taxon>Bryozoa</taxon>
        <taxon>Gymnolaemata</taxon>
        <taxon>Cheilostomatida</taxon>
        <taxon>Flustrina</taxon>
        <taxon>Buguloidea</taxon>
        <taxon>Bugulidae</taxon>
        <taxon>Bugula</taxon>
    </lineage>
</organism>
<dbReference type="EMBL" id="VXIV02003433">
    <property type="protein sequence ID" value="KAF6017079.1"/>
    <property type="molecule type" value="Genomic_DNA"/>
</dbReference>
<keyword evidence="2" id="KW-1185">Reference proteome</keyword>
<name>A0A7J7IT36_BUGNE</name>
<dbReference type="Proteomes" id="UP000593567">
    <property type="component" value="Unassembled WGS sequence"/>
</dbReference>